<evidence type="ECO:0000313" key="2">
    <source>
        <dbReference type="EMBL" id="KAI9198747.1"/>
    </source>
</evidence>
<protein>
    <submittedName>
        <fullName evidence="2">Uncharacterized protein</fullName>
    </submittedName>
</protein>
<accession>A0AAD5JQ29</accession>
<evidence type="ECO:0000256" key="1">
    <source>
        <dbReference type="SAM" id="MobiDB-lite"/>
    </source>
</evidence>
<feature type="region of interest" description="Disordered" evidence="1">
    <location>
        <begin position="174"/>
        <end position="193"/>
    </location>
</feature>
<dbReference type="AlphaFoldDB" id="A0AAD5JQ29"/>
<keyword evidence="3" id="KW-1185">Reference proteome</keyword>
<evidence type="ECO:0000313" key="3">
    <source>
        <dbReference type="Proteomes" id="UP001064489"/>
    </source>
</evidence>
<proteinExistence type="predicted"/>
<dbReference type="EMBL" id="JAJSOW010000002">
    <property type="protein sequence ID" value="KAI9198747.1"/>
    <property type="molecule type" value="Genomic_DNA"/>
</dbReference>
<comment type="caution">
    <text evidence="2">The sequence shown here is derived from an EMBL/GenBank/DDBJ whole genome shotgun (WGS) entry which is preliminary data.</text>
</comment>
<dbReference type="Proteomes" id="UP001064489">
    <property type="component" value="Chromosome 13"/>
</dbReference>
<sequence>MYGGFEIDLVCVNRLKKMVEMDFVSRSLFVSKKRNRLVFGQWCKCGVNQRLDLGVGKGDEVFDNGGYLVLGERSGHDEHEKNGDMDNGHNRCVNWSMDSGVKKKVEIKVEDDDDTNGMVVQNGFVDGHSTFDIRFSSRMNLQLRFDESPAPFRRSSRSARQAFTLCSSTSKWLQSPTMATVPPRETTDGFDTT</sequence>
<reference evidence="2 3" key="1">
    <citation type="journal article" date="2022" name="Plant J.">
        <title>Strategies of tolerance reflected in two North American maple genomes.</title>
        <authorList>
            <person name="McEvoy S.L."/>
            <person name="Sezen U.U."/>
            <person name="Trouern-Trend A."/>
            <person name="McMahon S.M."/>
            <person name="Schaberg P.G."/>
            <person name="Yang J."/>
            <person name="Wegrzyn J.L."/>
            <person name="Swenson N.G."/>
        </authorList>
    </citation>
    <scope>NUCLEOTIDE SEQUENCE [LARGE SCALE GENOMIC DNA]</scope>
    <source>
        <strain evidence="2">91603</strain>
    </source>
</reference>
<gene>
    <name evidence="2" type="ORF">LWI28_021523</name>
</gene>
<organism evidence="2 3">
    <name type="scientific">Acer negundo</name>
    <name type="common">Box elder</name>
    <dbReference type="NCBI Taxonomy" id="4023"/>
    <lineage>
        <taxon>Eukaryota</taxon>
        <taxon>Viridiplantae</taxon>
        <taxon>Streptophyta</taxon>
        <taxon>Embryophyta</taxon>
        <taxon>Tracheophyta</taxon>
        <taxon>Spermatophyta</taxon>
        <taxon>Magnoliopsida</taxon>
        <taxon>eudicotyledons</taxon>
        <taxon>Gunneridae</taxon>
        <taxon>Pentapetalae</taxon>
        <taxon>rosids</taxon>
        <taxon>malvids</taxon>
        <taxon>Sapindales</taxon>
        <taxon>Sapindaceae</taxon>
        <taxon>Hippocastanoideae</taxon>
        <taxon>Acereae</taxon>
        <taxon>Acer</taxon>
    </lineage>
</organism>
<name>A0AAD5JQ29_ACENE</name>